<dbReference type="Proteomes" id="UP000499080">
    <property type="component" value="Unassembled WGS sequence"/>
</dbReference>
<evidence type="ECO:0000259" key="13">
    <source>
        <dbReference type="Pfam" id="PF25293"/>
    </source>
</evidence>
<comment type="subunit">
    <text evidence="3">Component of the ER membrane protein complex (EMC).</text>
</comment>
<keyword evidence="10" id="KW-0325">Glycoprotein</keyword>
<evidence type="ECO:0000256" key="7">
    <source>
        <dbReference type="ARBA" id="ARBA00022824"/>
    </source>
</evidence>
<feature type="transmembrane region" description="Helical" evidence="11">
    <location>
        <begin position="7"/>
        <end position="27"/>
    </location>
</feature>
<evidence type="ECO:0000256" key="3">
    <source>
        <dbReference type="ARBA" id="ARBA00011276"/>
    </source>
</evidence>
<dbReference type="Gene3D" id="2.130.10.10">
    <property type="entry name" value="YVTN repeat-like/Quinoprotein amine dehydrogenase"/>
    <property type="match status" value="1"/>
</dbReference>
<evidence type="ECO:0000256" key="2">
    <source>
        <dbReference type="ARBA" id="ARBA00007904"/>
    </source>
</evidence>
<dbReference type="GO" id="GO:0034975">
    <property type="term" value="P:protein folding in endoplasmic reticulum"/>
    <property type="evidence" value="ECO:0007669"/>
    <property type="project" value="TreeGrafter"/>
</dbReference>
<sequence>MILSGNFSFLINLTIFFILIAIVSSLYEDQVGKFDWRQQYIGKVKFAYIDPAIGGSQKFIVATEENVLACLSVRTGSIIWRQVLETGDTGVIDAVSEEGDLITISGGGQFIRSWDTNTGVLLWETSFPNAPSNDALLYFQISSATKEIIRIEMLPMQHTKVSVYSYTRGSLKTSNIISSPWFDKSSNCSFISSNFFVCIESNKKSLQLLSIKDSGAFIPVTLGSLGIEVAQNIKEVKAVALPYQGSSDKPLMALQLEDSGMLLQIHPPGIKLVKVLPSISKITSTLVDDKLVMFTLVQSGNIYRIKALDVESKKELENLDGTFSLSEEHGDLELFFILPYIRKDHGVSYKMLLLFEDHSVLVIHQQGRLVWTREEALSNIVSSEILDLPLSDTDANIEQEFGQPDANPLAMFLNRLKSQVYLLQSYLLHVLVGFKGDSDHVGVDKKSLTRDTFGLHKIIVVITKPGKAFGIDNLSGLIIWSHFEKNLSPFNLKEKPYFPLFVQRTTAHFPYPPVCTAVGRHARTRQSRIYSFDPITGVTIESEILPYTVIQVMPVGTLSYYLREILLLDSDLRVHVYPESHDISRHKNSHFMFIAEPASGTLIGYSLVADQTNSLKAVEAWKMKLPQPIINVATKRPSEHVHSQGRVMGDRSVLYKYLNPNLAAVFTEGNDSIQKTFCNIYLIDIISGLVVYSASHKRCKSPIHVVHSENWIIYSYYNDKSRRIEVSSIELFEGKYQSNTTAFSSFAPPPLPLVEHQTFIFPSSILTMADTVTERGMTNKHLLMALPSGGILELPKTFLDPRRPITPLPEHREEGLIPYIPELPIMSEGIVNYNQSVSRVRDIVTAPSGLESTCLVFVHGLDLFYTRITPSKTFDILKDDFDHYLISVVLLGLVALSYTTKRLAARKTLRAAWK</sequence>
<dbReference type="InterPro" id="IPR015943">
    <property type="entry name" value="WD40/YVTN_repeat-like_dom_sf"/>
</dbReference>
<keyword evidence="5 11" id="KW-0812">Transmembrane</keyword>
<keyword evidence="6" id="KW-0732">Signal</keyword>
<dbReference type="GO" id="GO:0072546">
    <property type="term" value="C:EMC complex"/>
    <property type="evidence" value="ECO:0007669"/>
    <property type="project" value="InterPro"/>
</dbReference>
<evidence type="ECO:0000259" key="12">
    <source>
        <dbReference type="Pfam" id="PF07774"/>
    </source>
</evidence>
<dbReference type="PANTHER" id="PTHR21573:SF0">
    <property type="entry name" value="ER MEMBRANE PROTEIN COMPLEX SUBUNIT 1"/>
    <property type="match status" value="1"/>
</dbReference>
<evidence type="ECO:0000256" key="11">
    <source>
        <dbReference type="SAM" id="Phobius"/>
    </source>
</evidence>
<evidence type="ECO:0000256" key="4">
    <source>
        <dbReference type="ARBA" id="ARBA00020824"/>
    </source>
</evidence>
<keyword evidence="8 11" id="KW-1133">Transmembrane helix</keyword>
<dbReference type="InterPro" id="IPR011678">
    <property type="entry name" value="EMC1_C"/>
</dbReference>
<dbReference type="PANTHER" id="PTHR21573">
    <property type="entry name" value="ER MEMBRANE PROTEIN COMPLEX SUBUNIT 1"/>
    <property type="match status" value="1"/>
</dbReference>
<protein>
    <recommendedName>
        <fullName evidence="4">ER membrane protein complex subunit 1</fullName>
    </recommendedName>
</protein>
<accession>A0A4Y2I529</accession>
<keyword evidence="7" id="KW-0256">Endoplasmic reticulum</keyword>
<reference evidence="14 15" key="1">
    <citation type="journal article" date="2019" name="Sci. Rep.">
        <title>Orb-weaving spider Araneus ventricosus genome elucidates the spidroin gene catalogue.</title>
        <authorList>
            <person name="Kono N."/>
            <person name="Nakamura H."/>
            <person name="Ohtoshi R."/>
            <person name="Moran D.A.P."/>
            <person name="Shinohara A."/>
            <person name="Yoshida Y."/>
            <person name="Fujiwara M."/>
            <person name="Mori M."/>
            <person name="Tomita M."/>
            <person name="Arakawa K."/>
        </authorList>
    </citation>
    <scope>NUCLEOTIDE SEQUENCE [LARGE SCALE GENOMIC DNA]</scope>
</reference>
<evidence type="ECO:0000256" key="6">
    <source>
        <dbReference type="ARBA" id="ARBA00022729"/>
    </source>
</evidence>
<dbReference type="InterPro" id="IPR026895">
    <property type="entry name" value="EMC1"/>
</dbReference>
<name>A0A4Y2I529_ARAVE</name>
<evidence type="ECO:0000313" key="14">
    <source>
        <dbReference type="EMBL" id="GBM72871.1"/>
    </source>
</evidence>
<dbReference type="InterPro" id="IPR058545">
    <property type="entry name" value="Beta-prop_EMC1_1st"/>
</dbReference>
<organism evidence="14 15">
    <name type="scientific">Araneus ventricosus</name>
    <name type="common">Orbweaver spider</name>
    <name type="synonym">Epeira ventricosa</name>
    <dbReference type="NCBI Taxonomy" id="182803"/>
    <lineage>
        <taxon>Eukaryota</taxon>
        <taxon>Metazoa</taxon>
        <taxon>Ecdysozoa</taxon>
        <taxon>Arthropoda</taxon>
        <taxon>Chelicerata</taxon>
        <taxon>Arachnida</taxon>
        <taxon>Araneae</taxon>
        <taxon>Araneomorphae</taxon>
        <taxon>Entelegynae</taxon>
        <taxon>Araneoidea</taxon>
        <taxon>Araneidae</taxon>
        <taxon>Araneus</taxon>
    </lineage>
</organism>
<feature type="domain" description="EMC1 first beta-propeller" evidence="13">
    <location>
        <begin position="26"/>
        <end position="148"/>
    </location>
</feature>
<dbReference type="Pfam" id="PF25293">
    <property type="entry name" value="Beta-prop_EMC1_N"/>
    <property type="match status" value="1"/>
</dbReference>
<dbReference type="EMBL" id="BGPR01002406">
    <property type="protein sequence ID" value="GBM72871.1"/>
    <property type="molecule type" value="Genomic_DNA"/>
</dbReference>
<evidence type="ECO:0000256" key="5">
    <source>
        <dbReference type="ARBA" id="ARBA00022692"/>
    </source>
</evidence>
<comment type="similarity">
    <text evidence="2">Belongs to the EMC1 family.</text>
</comment>
<evidence type="ECO:0000256" key="10">
    <source>
        <dbReference type="ARBA" id="ARBA00023180"/>
    </source>
</evidence>
<keyword evidence="9 11" id="KW-0472">Membrane</keyword>
<evidence type="ECO:0000256" key="1">
    <source>
        <dbReference type="ARBA" id="ARBA00004115"/>
    </source>
</evidence>
<dbReference type="Pfam" id="PF07774">
    <property type="entry name" value="EMC1_C"/>
    <property type="match status" value="1"/>
</dbReference>
<dbReference type="OrthoDB" id="28092at2759"/>
<dbReference type="AlphaFoldDB" id="A0A4Y2I529"/>
<evidence type="ECO:0000256" key="9">
    <source>
        <dbReference type="ARBA" id="ARBA00023136"/>
    </source>
</evidence>
<gene>
    <name evidence="14" type="primary">EMC1</name>
    <name evidence="14" type="ORF">AVEN_171653_1</name>
</gene>
<dbReference type="SUPFAM" id="SSF50998">
    <property type="entry name" value="Quinoprotein alcohol dehydrogenase-like"/>
    <property type="match status" value="1"/>
</dbReference>
<proteinExistence type="inferred from homology"/>
<feature type="domain" description="ER membrane protein complex subunit 1 C-terminal" evidence="12">
    <location>
        <begin position="708"/>
        <end position="913"/>
    </location>
</feature>
<comment type="subcellular location">
    <subcellularLocation>
        <location evidence="1">Endoplasmic reticulum membrane</location>
        <topology evidence="1">Single-pass type I membrane protein</topology>
    </subcellularLocation>
</comment>
<evidence type="ECO:0000313" key="15">
    <source>
        <dbReference type="Proteomes" id="UP000499080"/>
    </source>
</evidence>
<evidence type="ECO:0000256" key="8">
    <source>
        <dbReference type="ARBA" id="ARBA00022989"/>
    </source>
</evidence>
<comment type="caution">
    <text evidence="14">The sequence shown here is derived from an EMBL/GenBank/DDBJ whole genome shotgun (WGS) entry which is preliminary data.</text>
</comment>
<keyword evidence="15" id="KW-1185">Reference proteome</keyword>
<feature type="transmembrane region" description="Helical" evidence="11">
    <location>
        <begin position="881"/>
        <end position="900"/>
    </location>
</feature>
<dbReference type="InterPro" id="IPR011047">
    <property type="entry name" value="Quinoprotein_ADH-like_sf"/>
</dbReference>